<comment type="caution">
    <text evidence="1">The sequence shown here is derived from an EMBL/GenBank/DDBJ whole genome shotgun (WGS) entry which is preliminary data.</text>
</comment>
<dbReference type="Proteomes" id="UP000004773">
    <property type="component" value="Unassembled WGS sequence"/>
</dbReference>
<dbReference type="PANTHER" id="PTHR13627">
    <property type="entry name" value="FUKUTIN RELATED PROTEIN"/>
    <property type="match status" value="1"/>
</dbReference>
<proteinExistence type="predicted"/>
<evidence type="ECO:0000313" key="2">
    <source>
        <dbReference type="Proteomes" id="UP000004773"/>
    </source>
</evidence>
<dbReference type="PANTHER" id="PTHR13627:SF31">
    <property type="entry name" value="RIBITOL 5-PHOSPHATE TRANSFERASE FKRP"/>
    <property type="match status" value="1"/>
</dbReference>
<name>A0AA87APX7_9BACL</name>
<accession>A0AA87APX7</accession>
<organism evidence="1 2">
    <name type="scientific">Gemella haemolysans M341</name>
    <dbReference type="NCBI Taxonomy" id="562981"/>
    <lineage>
        <taxon>Bacteria</taxon>
        <taxon>Bacillati</taxon>
        <taxon>Bacillota</taxon>
        <taxon>Bacilli</taxon>
        <taxon>Bacillales</taxon>
        <taxon>Gemellaceae</taxon>
        <taxon>Gemella</taxon>
    </lineage>
</organism>
<reference evidence="1 2" key="1">
    <citation type="submission" date="2011-03" db="EMBL/GenBank/DDBJ databases">
        <title>The Genome Sequence of Gemella haemolysans M341.</title>
        <authorList>
            <consortium name="The Broad Institute Genome Sequencing Platform"/>
            <consortium name="The Broad Institute Genome Sequencing Center for Infectious Disease"/>
            <person name="Earl A."/>
            <person name="Ward D."/>
            <person name="Feldgarden M."/>
            <person name="Gevers D."/>
            <person name="Sibley C.D."/>
            <person name="Field T.R."/>
            <person name="Grinwis M."/>
            <person name="Eshaghurshan C.S."/>
            <person name="Surette M.G."/>
            <person name="Young S.K."/>
            <person name="Zeng Q."/>
            <person name="Gargeya S."/>
            <person name="Fitzgerald M."/>
            <person name="Haas B."/>
            <person name="Abouelleil A."/>
            <person name="Alvarado L."/>
            <person name="Arachchi H.M."/>
            <person name="Berlin A."/>
            <person name="Brown A."/>
            <person name="Chapman S.B."/>
            <person name="Chen Z."/>
            <person name="Dunbar C."/>
            <person name="Freedman E."/>
            <person name="Gearin G."/>
            <person name="Gellesch M."/>
            <person name="Goldberg J."/>
            <person name="Griggs A."/>
            <person name="Gujja S."/>
            <person name="Heilman E.R."/>
            <person name="Heiman D."/>
            <person name="Howarth C."/>
            <person name="Larson L."/>
            <person name="Lui A."/>
            <person name="MacDonald P.J.P."/>
            <person name="Mehta T."/>
            <person name="Montmayeur A."/>
            <person name="Murphy C."/>
            <person name="Neiman D."/>
            <person name="Pearson M."/>
            <person name="Priest M."/>
            <person name="Roberts A."/>
            <person name="Saif S."/>
            <person name="Shea T."/>
            <person name="Shenoy N."/>
            <person name="Sisk P."/>
            <person name="Stolte C."/>
            <person name="Sykes S."/>
            <person name="White J."/>
            <person name="Yandava C."/>
            <person name="Wortman J."/>
            <person name="Nusbaum C."/>
            <person name="Birren B."/>
        </authorList>
    </citation>
    <scope>NUCLEOTIDE SEQUENCE [LARGE SCALE GENOMIC DNA]</scope>
    <source>
        <strain evidence="1 2">M341</strain>
    </source>
</reference>
<sequence>MLQWLKRSLASFLGDKKDVVKNLPLIKKLNEKANIELDSKRSNLLKENFEEILNVVYGSDLKDYNIWLDFGTLLGYYRENDFISHDLDMDFGVQVSSFEEFEVIEKHLINNGFNRTKEFYFNKNLVELSYSYKGLNVDFIIYKKENDKVSSDTIFFMTNALGNPTRYEVYHYEIPFLGLKECDFKGMKVKVPDNTQEYLRTLYGEDFETPNTNYNWKENPIYKLGAAELAEVILHKGK</sequence>
<evidence type="ECO:0008006" key="3">
    <source>
        <dbReference type="Google" id="ProtNLM"/>
    </source>
</evidence>
<gene>
    <name evidence="1" type="ORF">HMPREF0428_01596</name>
</gene>
<protein>
    <recommendedName>
        <fullName evidence="3">LICD family protein</fullName>
    </recommendedName>
</protein>
<dbReference type="InterPro" id="IPR052613">
    <property type="entry name" value="LicD_transferase"/>
</dbReference>
<dbReference type="RefSeq" id="WP_003147746.1">
    <property type="nucleotide sequence ID" value="NZ_GL883585.1"/>
</dbReference>
<dbReference type="AlphaFoldDB" id="A0AA87APX7"/>
<dbReference type="EMBL" id="ACRO01000038">
    <property type="protein sequence ID" value="EGF86701.1"/>
    <property type="molecule type" value="Genomic_DNA"/>
</dbReference>
<evidence type="ECO:0000313" key="1">
    <source>
        <dbReference type="EMBL" id="EGF86701.1"/>
    </source>
</evidence>